<dbReference type="InterPro" id="IPR028042">
    <property type="entry name" value="DUF4639"/>
</dbReference>
<feature type="region of interest" description="Disordered" evidence="1">
    <location>
        <begin position="271"/>
        <end position="367"/>
    </location>
</feature>
<feature type="compositionally biased region" description="Polar residues" evidence="1">
    <location>
        <begin position="451"/>
        <end position="462"/>
    </location>
</feature>
<dbReference type="STRING" id="109895.A0A507E9N4"/>
<evidence type="ECO:0000256" key="1">
    <source>
        <dbReference type="SAM" id="MobiDB-lite"/>
    </source>
</evidence>
<accession>A0A507E9N4</accession>
<feature type="region of interest" description="Disordered" evidence="1">
    <location>
        <begin position="74"/>
        <end position="93"/>
    </location>
</feature>
<dbReference type="EMBL" id="QEAQ01000014">
    <property type="protein sequence ID" value="TPX60524.1"/>
    <property type="molecule type" value="Genomic_DNA"/>
</dbReference>
<comment type="caution">
    <text evidence="2">The sequence shown here is derived from an EMBL/GenBank/DDBJ whole genome shotgun (WGS) entry which is preliminary data.</text>
</comment>
<dbReference type="PANTHER" id="PTHR34438:SF1">
    <property type="entry name" value="CHROMOSOME 2 OPEN READING FRAME 81"/>
    <property type="match status" value="1"/>
</dbReference>
<reference evidence="2 3" key="1">
    <citation type="journal article" date="2019" name="Sci. Rep.">
        <title>Comparative genomics of chytrid fungi reveal insights into the obligate biotrophic and pathogenic lifestyle of Synchytrium endobioticum.</title>
        <authorList>
            <person name="van de Vossenberg B.T.L.H."/>
            <person name="Warris S."/>
            <person name="Nguyen H.D.T."/>
            <person name="van Gent-Pelzer M.P.E."/>
            <person name="Joly D.L."/>
            <person name="van de Geest H.C."/>
            <person name="Bonants P.J.M."/>
            <person name="Smith D.S."/>
            <person name="Levesque C.A."/>
            <person name="van der Lee T.A.J."/>
        </authorList>
    </citation>
    <scope>NUCLEOTIDE SEQUENCE [LARGE SCALE GENOMIC DNA]</scope>
    <source>
        <strain evidence="2 3">CBS 809.83</strain>
    </source>
</reference>
<dbReference type="Pfam" id="PF15479">
    <property type="entry name" value="DUF4639"/>
    <property type="match status" value="1"/>
</dbReference>
<feature type="region of interest" description="Disordered" evidence="1">
    <location>
        <begin position="448"/>
        <end position="476"/>
    </location>
</feature>
<protein>
    <submittedName>
        <fullName evidence="2">Uncharacterized protein</fullName>
    </submittedName>
</protein>
<evidence type="ECO:0000313" key="2">
    <source>
        <dbReference type="EMBL" id="TPX60524.1"/>
    </source>
</evidence>
<name>A0A507E9N4_9FUNG</name>
<feature type="region of interest" description="Disordered" evidence="1">
    <location>
        <begin position="179"/>
        <end position="206"/>
    </location>
</feature>
<dbReference type="Proteomes" id="UP000318582">
    <property type="component" value="Unassembled WGS sequence"/>
</dbReference>
<organism evidence="2 3">
    <name type="scientific">Powellomyces hirtus</name>
    <dbReference type="NCBI Taxonomy" id="109895"/>
    <lineage>
        <taxon>Eukaryota</taxon>
        <taxon>Fungi</taxon>
        <taxon>Fungi incertae sedis</taxon>
        <taxon>Chytridiomycota</taxon>
        <taxon>Chytridiomycota incertae sedis</taxon>
        <taxon>Chytridiomycetes</taxon>
        <taxon>Spizellomycetales</taxon>
        <taxon>Powellomycetaceae</taxon>
        <taxon>Powellomyces</taxon>
    </lineage>
</organism>
<keyword evidence="3" id="KW-1185">Reference proteome</keyword>
<feature type="compositionally biased region" description="Low complexity" evidence="1">
    <location>
        <begin position="179"/>
        <end position="197"/>
    </location>
</feature>
<gene>
    <name evidence="2" type="ORF">PhCBS80983_g01674</name>
</gene>
<evidence type="ECO:0000313" key="3">
    <source>
        <dbReference type="Proteomes" id="UP000318582"/>
    </source>
</evidence>
<proteinExistence type="predicted"/>
<feature type="compositionally biased region" description="Acidic residues" evidence="1">
    <location>
        <begin position="74"/>
        <end position="85"/>
    </location>
</feature>
<sequence>MAASKEDYLQIVTAEETEIFIISLVEHVVQKSQEVLFEKHIESQVLPYAVQFAKGALDELVEWEFFRQDDGAIDPETWEPDEEPEPALTDSWSPGMIPFRKAVTAPATTSVPTPPILSTSTSGISVVSSEYHEEKQTPIGQRRPSTIGIRASANSLASTSKKYNTSRMELASAASLTTSSASLRQKRFSSVGSAGRRAGAGKDNTAPVPLSAVQIAEQAIQEENKRTLARLRSQEKESSKPIEWSYDHNGRVVVVKKTAIAKQITQGIKAKILPTPEAPSPPSKGHGAVPAAAETTQKQEHRSRKPRRAGASTITAAALKPSAPFGVPHRPAPPRDEHPTAKTGSISSLHEMRPSVTNRARHPLRKEHKIRGSGMSLSDTTFETTSGFVEDLSLEVPSLAETMKLAAGVTLRENDTIKRGAPVSSIPNVSTPETSAHNASWFFDTTKRSSRNSSFTCPTGDQTCGAPAWDRRNQAN</sequence>
<dbReference type="PANTHER" id="PTHR34438">
    <property type="entry name" value="SI:DKEY-97L20.6"/>
    <property type="match status" value="1"/>
</dbReference>
<dbReference type="AlphaFoldDB" id="A0A507E9N4"/>